<dbReference type="CDD" id="cd00085">
    <property type="entry name" value="HNHc"/>
    <property type="match status" value="1"/>
</dbReference>
<dbReference type="SUPFAM" id="SSF88697">
    <property type="entry name" value="PUA domain-like"/>
    <property type="match status" value="1"/>
</dbReference>
<evidence type="ECO:0000259" key="1">
    <source>
        <dbReference type="Pfam" id="PF01844"/>
    </source>
</evidence>
<proteinExistence type="predicted"/>
<dbReference type="RefSeq" id="WP_283435606.1">
    <property type="nucleotide sequence ID" value="NZ_CAWLDM010000001.1"/>
</dbReference>
<dbReference type="InterPro" id="IPR015947">
    <property type="entry name" value="PUA-like_sf"/>
</dbReference>
<reference evidence="2 3" key="1">
    <citation type="submission" date="2017-05" db="EMBL/GenBank/DDBJ databases">
        <authorList>
            <person name="Varghese N."/>
            <person name="Submissions S."/>
        </authorList>
    </citation>
    <scope>NUCLEOTIDE SEQUENCE [LARGE SCALE GENOMIC DNA]</scope>
    <source>
        <strain evidence="2 3">DSM 25457</strain>
    </source>
</reference>
<protein>
    <submittedName>
        <fullName evidence="2">5-methylcytosine-specific restriction enzyme A</fullName>
    </submittedName>
</protein>
<evidence type="ECO:0000313" key="3">
    <source>
        <dbReference type="Proteomes" id="UP001158067"/>
    </source>
</evidence>
<sequence>MRTFLLSWNPTQWPWDFLHDSIAQVTQQGYSDDHWSCGNRRNIDIGDRFYMIRLGSDPRGIVASGYVTSTAYDDAHWDTQRAANGDTSIYVKVRFDAIAEQPIFPIGELDQPPLDTFHWHTQSSGILIPNHIADAIEQLWVTRDSVRQSRLPEELAACPVYIEGLGRQIVVNAYERNALARKHCLDHYGYSCACCDAALSQIYGPIADQFIHVHHLKPIADIGKSYAVDPISDLVPVCPNCHAIIHLNNPPLTVSAVRDLLATHAQQASDAT</sequence>
<dbReference type="Gene3D" id="1.10.30.50">
    <property type="match status" value="1"/>
</dbReference>
<feature type="domain" description="HNH" evidence="1">
    <location>
        <begin position="192"/>
        <end position="245"/>
    </location>
</feature>
<gene>
    <name evidence="2" type="ORF">SAMN06265222_12928</name>
</gene>
<dbReference type="Pfam" id="PF01844">
    <property type="entry name" value="HNH"/>
    <property type="match status" value="1"/>
</dbReference>
<dbReference type="EMBL" id="FXUG01000029">
    <property type="protein sequence ID" value="SMP79163.1"/>
    <property type="molecule type" value="Genomic_DNA"/>
</dbReference>
<accession>A0ABY1QU77</accession>
<evidence type="ECO:0000313" key="2">
    <source>
        <dbReference type="EMBL" id="SMP79163.1"/>
    </source>
</evidence>
<keyword evidence="3" id="KW-1185">Reference proteome</keyword>
<dbReference type="InterPro" id="IPR003615">
    <property type="entry name" value="HNH_nuc"/>
</dbReference>
<dbReference type="InterPro" id="IPR002711">
    <property type="entry name" value="HNH"/>
</dbReference>
<organism evidence="2 3">
    <name type="scientific">Neorhodopirellula lusitana</name>
    <dbReference type="NCBI Taxonomy" id="445327"/>
    <lineage>
        <taxon>Bacteria</taxon>
        <taxon>Pseudomonadati</taxon>
        <taxon>Planctomycetota</taxon>
        <taxon>Planctomycetia</taxon>
        <taxon>Pirellulales</taxon>
        <taxon>Pirellulaceae</taxon>
        <taxon>Neorhodopirellula</taxon>
    </lineage>
</organism>
<comment type="caution">
    <text evidence="2">The sequence shown here is derived from an EMBL/GenBank/DDBJ whole genome shotgun (WGS) entry which is preliminary data.</text>
</comment>
<name>A0ABY1QU77_9BACT</name>
<dbReference type="Proteomes" id="UP001158067">
    <property type="component" value="Unassembled WGS sequence"/>
</dbReference>